<reference evidence="2" key="1">
    <citation type="submission" date="2016-10" db="EMBL/GenBank/DDBJ databases">
        <authorList>
            <person name="Varghese N."/>
            <person name="Submissions S."/>
        </authorList>
    </citation>
    <scope>NUCLEOTIDE SEQUENCE [LARGE SCALE GENOMIC DNA]</scope>
    <source>
        <strain evidence="2">S7</strain>
    </source>
</reference>
<name>A0A1I5U5I9_9BACI</name>
<protein>
    <submittedName>
        <fullName evidence="1">YaaC-like Protein</fullName>
    </submittedName>
</protein>
<proteinExistence type="predicted"/>
<dbReference type="AlphaFoldDB" id="A0A1I5U5I9"/>
<dbReference type="Proteomes" id="UP000198892">
    <property type="component" value="Unassembled WGS sequence"/>
</dbReference>
<dbReference type="STRING" id="1884432.SAMN05518683_11284"/>
<evidence type="ECO:0000313" key="1">
    <source>
        <dbReference type="EMBL" id="SFP90522.1"/>
    </source>
</evidence>
<gene>
    <name evidence="1" type="ORF">SAMN05518683_11284</name>
</gene>
<dbReference type="Pfam" id="PF14175">
    <property type="entry name" value="YaaC"/>
    <property type="match status" value="1"/>
</dbReference>
<sequence>MKPTDSSAHFSYYAAFESQNVLQRKLEKEYLVRGASARDALRWSYRNTPVFHYEWLLGRTYWTEGAEVSLLTRPLLLFYGLTHLLKGLLLTEDPHYPAAADMLTHGVTTRKKKKKQFTFLEDEVKIQKQGFFPHFSLYMFHMKHAAGEKWKINHLFFKWDAMVHLYLDIFGEEALPRVQLFSSSITVEHVSSEKEQSLSLIRNQLEQLGIEVEGIKKRTAGTVLFSIKRLPDDAASRLIRRGNSYYMPPSCFDVSNLAPLSIHYLLLYDLSMLCRYEGEWWGDLCTQRVGEDYSFIHYYLDWALTDVPRQFKAFFSSGGSLR</sequence>
<dbReference type="EMBL" id="FOXD01000012">
    <property type="protein sequence ID" value="SFP90522.1"/>
    <property type="molecule type" value="Genomic_DNA"/>
</dbReference>
<organism evidence="1 2">
    <name type="scientific">Salibacterium halotolerans</name>
    <dbReference type="NCBI Taxonomy" id="1884432"/>
    <lineage>
        <taxon>Bacteria</taxon>
        <taxon>Bacillati</taxon>
        <taxon>Bacillota</taxon>
        <taxon>Bacilli</taxon>
        <taxon>Bacillales</taxon>
        <taxon>Bacillaceae</taxon>
    </lineage>
</organism>
<evidence type="ECO:0000313" key="2">
    <source>
        <dbReference type="Proteomes" id="UP000198892"/>
    </source>
</evidence>
<dbReference type="RefSeq" id="WP_093337635.1">
    <property type="nucleotide sequence ID" value="NZ_FOXD01000012.1"/>
</dbReference>
<dbReference type="OrthoDB" id="2380109at2"/>
<dbReference type="InterPro" id="IPR026988">
    <property type="entry name" value="YaaC-like"/>
</dbReference>
<accession>A0A1I5U5I9</accession>
<keyword evidence="2" id="KW-1185">Reference proteome</keyword>